<protein>
    <submittedName>
        <fullName evidence="1">Uncharacterized protein</fullName>
    </submittedName>
</protein>
<gene>
    <name evidence="1" type="ORF">N798_09845</name>
</gene>
<comment type="caution">
    <text evidence="1">The sequence shown here is derived from an EMBL/GenBank/DDBJ whole genome shotgun (WGS) entry which is preliminary data.</text>
</comment>
<dbReference type="Proteomes" id="UP000029990">
    <property type="component" value="Unassembled WGS sequence"/>
</dbReference>
<keyword evidence="2" id="KW-1185">Reference proteome</keyword>
<reference evidence="1 2" key="1">
    <citation type="submission" date="2013-08" db="EMBL/GenBank/DDBJ databases">
        <title>The genome sequence of Knoellia flava.</title>
        <authorList>
            <person name="Zhu W."/>
            <person name="Wang G."/>
        </authorList>
    </citation>
    <scope>NUCLEOTIDE SEQUENCE [LARGE SCALE GENOMIC DNA]</scope>
    <source>
        <strain evidence="1 2">TL1</strain>
    </source>
</reference>
<evidence type="ECO:0000313" key="2">
    <source>
        <dbReference type="Proteomes" id="UP000029990"/>
    </source>
</evidence>
<dbReference type="EMBL" id="AVPI01000024">
    <property type="protein sequence ID" value="KGN30948.1"/>
    <property type="molecule type" value="Genomic_DNA"/>
</dbReference>
<sequence length="82" mass="8436">MDLAVELEHRVAAEDEGLASIVAAPDTGHGLGLGPREEQGDVGRLEGPVDLLGGRDDGVLVDVAHVDVRIDAGGTEGRKTRG</sequence>
<proteinExistence type="predicted"/>
<organism evidence="1 2">
    <name type="scientific">Knoellia flava TL1</name>
    <dbReference type="NCBI Taxonomy" id="1385518"/>
    <lineage>
        <taxon>Bacteria</taxon>
        <taxon>Bacillati</taxon>
        <taxon>Actinomycetota</taxon>
        <taxon>Actinomycetes</taxon>
        <taxon>Micrococcales</taxon>
        <taxon>Intrasporangiaceae</taxon>
        <taxon>Knoellia</taxon>
    </lineage>
</organism>
<accession>A0ABR4XE77</accession>
<name>A0ABR4XE77_9MICO</name>
<evidence type="ECO:0000313" key="1">
    <source>
        <dbReference type="EMBL" id="KGN30948.1"/>
    </source>
</evidence>